<gene>
    <name evidence="2" type="ORF">QNN11_03670</name>
</gene>
<keyword evidence="1" id="KW-1133">Transmembrane helix</keyword>
<accession>A0AA95KN58</accession>
<dbReference type="Proteomes" id="UP001177934">
    <property type="component" value="Chromosome"/>
</dbReference>
<dbReference type="AlphaFoldDB" id="A0AA95KN58"/>
<evidence type="ECO:0000313" key="3">
    <source>
        <dbReference type="Proteomes" id="UP001177934"/>
    </source>
</evidence>
<evidence type="ECO:0000256" key="1">
    <source>
        <dbReference type="SAM" id="Phobius"/>
    </source>
</evidence>
<feature type="transmembrane region" description="Helical" evidence="1">
    <location>
        <begin position="51"/>
        <end position="73"/>
    </location>
</feature>
<keyword evidence="1" id="KW-0472">Membrane</keyword>
<reference evidence="2" key="1">
    <citation type="journal article" date="2023" name="Nat. Commun.">
        <title>Identification of a novel Human Milk Oligosaccharides utilization cluster in the infant gut commensal Bacteroides dorei.</title>
        <authorList>
            <person name="Kijner S."/>
            <person name="Ennis D."/>
            <person name="Shmorak S."/>
            <person name="Florentin A."/>
            <person name="Yassour M."/>
        </authorList>
    </citation>
    <scope>NUCLEOTIDE SEQUENCE</scope>
    <source>
        <strain evidence="2">2</strain>
    </source>
</reference>
<protein>
    <submittedName>
        <fullName evidence="2">Uncharacterized protein</fullName>
    </submittedName>
</protein>
<sequence>MASFTAHSVFGTKPALVSVPTVGTIFSTEAETPSVSGCSSTISLLLHEASIPAAITAAEIIILVFIFLVDLVLL</sequence>
<proteinExistence type="predicted"/>
<evidence type="ECO:0000313" key="2">
    <source>
        <dbReference type="EMBL" id="WHX10595.1"/>
    </source>
</evidence>
<organism evidence="2 3">
    <name type="scientific">Phocaeicola dorei</name>
    <dbReference type="NCBI Taxonomy" id="357276"/>
    <lineage>
        <taxon>Bacteria</taxon>
        <taxon>Pseudomonadati</taxon>
        <taxon>Bacteroidota</taxon>
        <taxon>Bacteroidia</taxon>
        <taxon>Bacteroidales</taxon>
        <taxon>Bacteroidaceae</taxon>
        <taxon>Phocaeicola</taxon>
    </lineage>
</organism>
<dbReference type="EMBL" id="CP126056">
    <property type="protein sequence ID" value="WHX10595.1"/>
    <property type="molecule type" value="Genomic_DNA"/>
</dbReference>
<name>A0AA95KN58_9BACT</name>
<keyword evidence="1" id="KW-0812">Transmembrane</keyword>